<sequence>MDTTYIETERLILRSWRMTDRAVFAEINSNNKVMRYFPKPLSIDESNGFVDRINSEFEETGFGLYAVEIKETGEFIGYVGFHRFAFDVPFSPGWEIGWRISDKFWNKGYATEAAMACIKYAQEKKLCNRLYSFTAVPNIASENVMKRIGMSFEGLFMHPALAEGHWLKEHKLYSLDL</sequence>
<dbReference type="InterPro" id="IPR051531">
    <property type="entry name" value="N-acetyltransferase"/>
</dbReference>
<dbReference type="SUPFAM" id="SSF55729">
    <property type="entry name" value="Acyl-CoA N-acyltransferases (Nat)"/>
    <property type="match status" value="1"/>
</dbReference>
<dbReference type="Gene3D" id="3.40.630.30">
    <property type="match status" value="1"/>
</dbReference>
<evidence type="ECO:0000259" key="1">
    <source>
        <dbReference type="PROSITE" id="PS51186"/>
    </source>
</evidence>
<dbReference type="PANTHER" id="PTHR43792">
    <property type="entry name" value="GNAT FAMILY, PUTATIVE (AFU_ORTHOLOGUE AFUA_3G00765)-RELATED-RELATED"/>
    <property type="match status" value="1"/>
</dbReference>
<name>A0A2V1IP50_9BACT</name>
<evidence type="ECO:0000313" key="3">
    <source>
        <dbReference type="Proteomes" id="UP000244925"/>
    </source>
</evidence>
<dbReference type="InterPro" id="IPR000182">
    <property type="entry name" value="GNAT_dom"/>
</dbReference>
<dbReference type="EMBL" id="PUBV01000031">
    <property type="protein sequence ID" value="PWB06195.1"/>
    <property type="molecule type" value="Genomic_DNA"/>
</dbReference>
<accession>A0A2V1IP50</accession>
<dbReference type="PROSITE" id="PS51186">
    <property type="entry name" value="GNAT"/>
    <property type="match status" value="1"/>
</dbReference>
<dbReference type="InterPro" id="IPR016181">
    <property type="entry name" value="Acyl_CoA_acyltransferase"/>
</dbReference>
<evidence type="ECO:0000313" key="2">
    <source>
        <dbReference type="EMBL" id="PWB06195.1"/>
    </source>
</evidence>
<reference evidence="3" key="1">
    <citation type="submission" date="2018-02" db="EMBL/GenBank/DDBJ databases">
        <authorList>
            <person name="Clavel T."/>
            <person name="Strowig T."/>
        </authorList>
    </citation>
    <scope>NUCLEOTIDE SEQUENCE [LARGE SCALE GENOMIC DNA]</scope>
    <source>
        <strain evidence="3">DSM 100764</strain>
    </source>
</reference>
<feature type="domain" description="N-acetyltransferase" evidence="1">
    <location>
        <begin position="11"/>
        <end position="173"/>
    </location>
</feature>
<dbReference type="PANTHER" id="PTHR43792:SF1">
    <property type="entry name" value="N-ACETYLTRANSFERASE DOMAIN-CONTAINING PROTEIN"/>
    <property type="match status" value="1"/>
</dbReference>
<keyword evidence="2" id="KW-0808">Transferase</keyword>
<dbReference type="GO" id="GO:0016747">
    <property type="term" value="F:acyltransferase activity, transferring groups other than amino-acyl groups"/>
    <property type="evidence" value="ECO:0007669"/>
    <property type="project" value="InterPro"/>
</dbReference>
<dbReference type="RefSeq" id="WP_107036786.1">
    <property type="nucleotide sequence ID" value="NZ_CAOMDK010000007.1"/>
</dbReference>
<organism evidence="2 3">
    <name type="scientific">Paramuribaculum intestinale</name>
    <dbReference type="NCBI Taxonomy" id="2094151"/>
    <lineage>
        <taxon>Bacteria</taxon>
        <taxon>Pseudomonadati</taxon>
        <taxon>Bacteroidota</taxon>
        <taxon>Bacteroidia</taxon>
        <taxon>Bacteroidales</taxon>
        <taxon>Muribaculaceae</taxon>
        <taxon>Paramuribaculum</taxon>
    </lineage>
</organism>
<dbReference type="Proteomes" id="UP000244925">
    <property type="component" value="Unassembled WGS sequence"/>
</dbReference>
<comment type="caution">
    <text evidence="2">The sequence shown here is derived from an EMBL/GenBank/DDBJ whole genome shotgun (WGS) entry which is preliminary data.</text>
</comment>
<keyword evidence="3" id="KW-1185">Reference proteome</keyword>
<proteinExistence type="predicted"/>
<dbReference type="AlphaFoldDB" id="A0A2V1IP50"/>
<dbReference type="Pfam" id="PF13302">
    <property type="entry name" value="Acetyltransf_3"/>
    <property type="match status" value="1"/>
</dbReference>
<protein>
    <submittedName>
        <fullName evidence="2">N-acetyltransferase</fullName>
    </submittedName>
</protein>
<gene>
    <name evidence="2" type="ORF">C5O25_10975</name>
</gene>